<dbReference type="PANTHER" id="PTHR48047">
    <property type="entry name" value="GLYCOSYLTRANSFERASE"/>
    <property type="match status" value="1"/>
</dbReference>
<accession>A0A835HBL3</accession>
<proteinExistence type="inferred from homology"/>
<dbReference type="PANTHER" id="PTHR48047:SF61">
    <property type="entry name" value="OS04G0273600 PROTEIN"/>
    <property type="match status" value="1"/>
</dbReference>
<organism evidence="4 5">
    <name type="scientific">Coptis chinensis</name>
    <dbReference type="NCBI Taxonomy" id="261450"/>
    <lineage>
        <taxon>Eukaryota</taxon>
        <taxon>Viridiplantae</taxon>
        <taxon>Streptophyta</taxon>
        <taxon>Embryophyta</taxon>
        <taxon>Tracheophyta</taxon>
        <taxon>Spermatophyta</taxon>
        <taxon>Magnoliopsida</taxon>
        <taxon>Ranunculales</taxon>
        <taxon>Ranunculaceae</taxon>
        <taxon>Coptidoideae</taxon>
        <taxon>Coptis</taxon>
    </lineage>
</organism>
<evidence type="ECO:0000313" key="5">
    <source>
        <dbReference type="Proteomes" id="UP000631114"/>
    </source>
</evidence>
<keyword evidence="5" id="KW-1185">Reference proteome</keyword>
<keyword evidence="3" id="KW-0808">Transferase</keyword>
<name>A0A835HBL3_9MAGN</name>
<dbReference type="CDD" id="cd03784">
    <property type="entry name" value="GT1_Gtf-like"/>
    <property type="match status" value="1"/>
</dbReference>
<dbReference type="InterPro" id="IPR002213">
    <property type="entry name" value="UDP_glucos_trans"/>
</dbReference>
<dbReference type="Proteomes" id="UP000631114">
    <property type="component" value="Unassembled WGS sequence"/>
</dbReference>
<dbReference type="FunFam" id="3.40.50.2000:FF:000103">
    <property type="entry name" value="Glycosyltransferase"/>
    <property type="match status" value="1"/>
</dbReference>
<comment type="similarity">
    <text evidence="1">Belongs to the UDP-glycosyltransferase family.</text>
</comment>
<reference evidence="4 5" key="1">
    <citation type="submission" date="2020-10" db="EMBL/GenBank/DDBJ databases">
        <title>The Coptis chinensis genome and diversification of protoberbering-type alkaloids.</title>
        <authorList>
            <person name="Wang B."/>
            <person name="Shu S."/>
            <person name="Song C."/>
            <person name="Liu Y."/>
        </authorList>
    </citation>
    <scope>NUCLEOTIDE SEQUENCE [LARGE SCALE GENOMIC DNA]</scope>
    <source>
        <strain evidence="4">HL-2020</strain>
        <tissue evidence="4">Leaf</tissue>
    </source>
</reference>
<sequence>MAQTREEEMVVMFPFMAQGHIRPFLALALQIELKMGYKIIIVNTPLNIKKLHSSIPPNSSISLTELPFCSTDHGLPPDSENTDGLPYPLICNLLEASVTLKPYFDQLILDITKKQGHPPLCIIADMFTGWTLDIARELNIFHSVFQTGSAFGMAVYYSLWVHLPHSKTDADEFTLPDFPEVSSIHRSQVTNNMKYADGNDRWSKIIQKLLSYWFESDGMLVSTIEELDQIGLKYFRRKSGGKPVWPILPAFRCQKNGTSGDGVVYTIRPQNNSGVGSEKCIEWLNSHSANSVLFVSFGSQNTISSTQMMQLAIALETSGKNFIWVVRPPIEFEITEKFRSEWLPEGYEDRNKRAEQGAHMLESLSNGVPLLGWPLAGEQFNNSKLLEEETGVAVEVGRGTTCEIKHENVKTAIELVMGDSEKGLQIRKKANEVKEMIKDAVRDDEGFKGSSVKAIEDFINTALSRRE</sequence>
<keyword evidence="2" id="KW-0328">Glycosyltransferase</keyword>
<dbReference type="Pfam" id="PF00201">
    <property type="entry name" value="UDPGT"/>
    <property type="match status" value="1"/>
</dbReference>
<dbReference type="Gene3D" id="3.40.50.2000">
    <property type="entry name" value="Glycogen Phosphorylase B"/>
    <property type="match status" value="4"/>
</dbReference>
<dbReference type="EMBL" id="JADFTS010000007">
    <property type="protein sequence ID" value="KAF9597350.1"/>
    <property type="molecule type" value="Genomic_DNA"/>
</dbReference>
<protein>
    <submittedName>
        <fullName evidence="4">Uncharacterized protein</fullName>
    </submittedName>
</protein>
<evidence type="ECO:0000313" key="4">
    <source>
        <dbReference type="EMBL" id="KAF9597350.1"/>
    </source>
</evidence>
<dbReference type="AlphaFoldDB" id="A0A835HBL3"/>
<dbReference type="GO" id="GO:0035251">
    <property type="term" value="F:UDP-glucosyltransferase activity"/>
    <property type="evidence" value="ECO:0007669"/>
    <property type="project" value="TreeGrafter"/>
</dbReference>
<dbReference type="SUPFAM" id="SSF53756">
    <property type="entry name" value="UDP-Glycosyltransferase/glycogen phosphorylase"/>
    <property type="match status" value="1"/>
</dbReference>
<dbReference type="OrthoDB" id="5835829at2759"/>
<evidence type="ECO:0000256" key="3">
    <source>
        <dbReference type="ARBA" id="ARBA00022679"/>
    </source>
</evidence>
<comment type="caution">
    <text evidence="4">The sequence shown here is derived from an EMBL/GenBank/DDBJ whole genome shotgun (WGS) entry which is preliminary data.</text>
</comment>
<gene>
    <name evidence="4" type="ORF">IFM89_017253</name>
</gene>
<evidence type="ECO:0000256" key="2">
    <source>
        <dbReference type="ARBA" id="ARBA00022676"/>
    </source>
</evidence>
<evidence type="ECO:0000256" key="1">
    <source>
        <dbReference type="ARBA" id="ARBA00009995"/>
    </source>
</evidence>